<dbReference type="EMBL" id="CAJVPT010012894">
    <property type="protein sequence ID" value="CAG8591357.1"/>
    <property type="molecule type" value="Genomic_DNA"/>
</dbReference>
<gene>
    <name evidence="1" type="ORF">ACOLOM_LOCUS6334</name>
</gene>
<name>A0ACA9MI65_9GLOM</name>
<organism evidence="1 2">
    <name type="scientific">Acaulospora colombiana</name>
    <dbReference type="NCBI Taxonomy" id="27376"/>
    <lineage>
        <taxon>Eukaryota</taxon>
        <taxon>Fungi</taxon>
        <taxon>Fungi incertae sedis</taxon>
        <taxon>Mucoromycota</taxon>
        <taxon>Glomeromycotina</taxon>
        <taxon>Glomeromycetes</taxon>
        <taxon>Diversisporales</taxon>
        <taxon>Acaulosporaceae</taxon>
        <taxon>Acaulospora</taxon>
    </lineage>
</organism>
<evidence type="ECO:0000313" key="2">
    <source>
        <dbReference type="Proteomes" id="UP000789525"/>
    </source>
</evidence>
<accession>A0ACA9MI65</accession>
<comment type="caution">
    <text evidence="1">The sequence shown here is derived from an EMBL/GenBank/DDBJ whole genome shotgun (WGS) entry which is preliminary data.</text>
</comment>
<keyword evidence="2" id="KW-1185">Reference proteome</keyword>
<protein>
    <submittedName>
        <fullName evidence="1">13881_t:CDS:1</fullName>
    </submittedName>
</protein>
<evidence type="ECO:0000313" key="1">
    <source>
        <dbReference type="EMBL" id="CAG8591357.1"/>
    </source>
</evidence>
<proteinExistence type="predicted"/>
<dbReference type="Proteomes" id="UP000789525">
    <property type="component" value="Unassembled WGS sequence"/>
</dbReference>
<reference evidence="1" key="1">
    <citation type="submission" date="2021-06" db="EMBL/GenBank/DDBJ databases">
        <authorList>
            <person name="Kallberg Y."/>
            <person name="Tangrot J."/>
            <person name="Rosling A."/>
        </authorList>
    </citation>
    <scope>NUCLEOTIDE SEQUENCE</scope>
    <source>
        <strain evidence="1">CL356</strain>
    </source>
</reference>
<sequence>MLFKSEPDVKMAIIPSGSKSSPIELSDTSDIEEFNAVGLTSNYSVHRRTPLTCPNQDFIGQLAVIKRARWLDREETSELSYARAIAVGLHHASSKGFSDQSHLEITSVSEIKQLPWVGPKITDKMRQYLKTGMIEETQMLQRDPMYNILAEFTKIYGIGPTKARQLYDMGLRSFDDLKEYFSRELESAKSKDIANTQSMLHSLALRDEFELKISRAEVEQIARLVAEELENINPGRGKPESNDIDIVFSHPINQKGKGGMDILLSRLQKRAPSSFRTPGGMKSYSQDQALQRVLSVFVLPQDAPSFPNNPAGQPRIHRRVDLIYAPMQSYWCAVVGWYVVSQFRIMSSLSAPSFRTGSITFERDLRREYKFDSSGLTRRRDMARILVQSERHLFEMLRLPYIEPIYRNCDY</sequence>